<dbReference type="EMBL" id="QUAJ01000021">
    <property type="protein sequence ID" value="REI40318.1"/>
    <property type="molecule type" value="Genomic_DNA"/>
</dbReference>
<dbReference type="InterPro" id="IPR002218">
    <property type="entry name" value="MnmG-rel"/>
</dbReference>
<dbReference type="Pfam" id="PF01134">
    <property type="entry name" value="GIDA"/>
    <property type="match status" value="1"/>
</dbReference>
<evidence type="ECO:0000256" key="6">
    <source>
        <dbReference type="ARBA" id="ARBA00022827"/>
    </source>
</evidence>
<name>A0ABX9KEX3_9FUSO</name>
<evidence type="ECO:0000256" key="8">
    <source>
        <dbReference type="ARBA" id="ARBA00025948"/>
    </source>
</evidence>
<dbReference type="Pfam" id="PF21680">
    <property type="entry name" value="GIDA_C_1st"/>
    <property type="match status" value="1"/>
</dbReference>
<comment type="similarity">
    <text evidence="2 10">Belongs to the MnmG family.</text>
</comment>
<comment type="subcellular location">
    <subcellularLocation>
        <location evidence="10">Cytoplasm</location>
    </subcellularLocation>
</comment>
<accession>A0ABX9KEX3</accession>
<comment type="function">
    <text evidence="10">NAD-binding protein involved in the addition of a carboxymethylaminomethyl (cmnm) group at the wobble position (U34) of certain tRNAs, forming tRNA-cmnm(5)s(2)U34.</text>
</comment>
<evidence type="ECO:0000256" key="2">
    <source>
        <dbReference type="ARBA" id="ARBA00007653"/>
    </source>
</evidence>
<evidence type="ECO:0000313" key="13">
    <source>
        <dbReference type="Proteomes" id="UP000263486"/>
    </source>
</evidence>
<evidence type="ECO:0000256" key="1">
    <source>
        <dbReference type="ARBA" id="ARBA00001974"/>
    </source>
</evidence>
<keyword evidence="5 10" id="KW-0819">tRNA processing</keyword>
<comment type="caution">
    <text evidence="12">The sequence shown here is derived from an EMBL/GenBank/DDBJ whole genome shotgun (WGS) entry which is preliminary data.</text>
</comment>
<evidence type="ECO:0000256" key="9">
    <source>
        <dbReference type="ARBA" id="ARBA00031800"/>
    </source>
</evidence>
<dbReference type="Gene3D" id="3.50.50.60">
    <property type="entry name" value="FAD/NAD(P)-binding domain"/>
    <property type="match status" value="2"/>
</dbReference>
<dbReference type="HAMAP" id="MF_00129">
    <property type="entry name" value="MnmG_GidA"/>
    <property type="match status" value="1"/>
</dbReference>
<dbReference type="PROSITE" id="PS01281">
    <property type="entry name" value="GIDA_2"/>
    <property type="match status" value="1"/>
</dbReference>
<keyword evidence="7 10" id="KW-0520">NAD</keyword>
<dbReference type="RefSeq" id="WP_114642995.1">
    <property type="nucleotide sequence ID" value="NZ_JAACIO010000015.1"/>
</dbReference>
<dbReference type="InterPro" id="IPR020595">
    <property type="entry name" value="MnmG-rel_CS"/>
</dbReference>
<organism evidence="12 13">
    <name type="scientific">Psychrilyobacter piezotolerans</name>
    <dbReference type="NCBI Taxonomy" id="2293438"/>
    <lineage>
        <taxon>Bacteria</taxon>
        <taxon>Fusobacteriati</taxon>
        <taxon>Fusobacteriota</taxon>
        <taxon>Fusobacteriia</taxon>
        <taxon>Fusobacteriales</taxon>
        <taxon>Fusobacteriaceae</taxon>
        <taxon>Psychrilyobacter</taxon>
    </lineage>
</organism>
<comment type="cofactor">
    <cofactor evidence="1 10">
        <name>FAD</name>
        <dbReference type="ChEBI" id="CHEBI:57692"/>
    </cofactor>
</comment>
<dbReference type="NCBIfam" id="TIGR00136">
    <property type="entry name" value="mnmG_gidA"/>
    <property type="match status" value="1"/>
</dbReference>
<dbReference type="InterPro" id="IPR036188">
    <property type="entry name" value="FAD/NAD-bd_sf"/>
</dbReference>
<evidence type="ECO:0000256" key="7">
    <source>
        <dbReference type="ARBA" id="ARBA00023027"/>
    </source>
</evidence>
<sequence length="629" mass="70345">MHKFDVIVVGAGHAGCEAALASARMGMKTAIFSITLDNIGVMSCNPSIGGPAKSHLVKEIDALGGEMGRNIDKTFVQIRVLNTKKGPAVRSLRAQADKQSYHMEMKKTIENTENLDSIQGMVTELLVEGNKVIGIKTQEGVTYSSKTVIIAAGTFMRGLIHIGDKKFQGGRMGELPSNDLPLSLKKIGLELGRFKTGTPPRIDFRSMNFDRLEEQPGNLDQLLKFSSRTLDKDVEGRDQIPCYITYTNPDVHNVITQNKSKSPLFNGTIEGTGPRYCPSIEDKVFRYQEKEKHHLFLEKEGYGTNEVYISGFSTSLPAEVQEKMVKNIYGLEDAKIMRYAYAIEYDYVLPEELQYSLETKKIENLFLAGQINGTSGYEEAAGQGLLAGMNAARKLQGKEPIILDRADSYLGTLVDDLVTKGTNEPYRMFTARSEYRLLLREDNADLRLSQIGYEAGLLDEVTYNLVEKKKRDVLEIIEKLSLSVGSSNKRIEEVLIKKNSGDLKSGTTLLELLKRPRLDYKDIKYIAEIIDGFELGQYPEDTEYQVEVQVKYDGYIKKSLKMIEKHKALEERLIPKDFDYDIVSGITGEAKEKLNEKKPLNIGQASRISGVSPADISVLLMVLKIRGDK</sequence>
<evidence type="ECO:0000256" key="10">
    <source>
        <dbReference type="HAMAP-Rule" id="MF_00129"/>
    </source>
</evidence>
<protein>
    <recommendedName>
        <fullName evidence="3 10">tRNA uridine 5-carboxymethylaminomethyl modification enzyme MnmG</fullName>
    </recommendedName>
    <alternativeName>
        <fullName evidence="9 10">Glucose-inhibited division protein A</fullName>
    </alternativeName>
</protein>
<dbReference type="InterPro" id="IPR040131">
    <property type="entry name" value="MnmG_N"/>
</dbReference>
<dbReference type="PRINTS" id="PR00368">
    <property type="entry name" value="FADPNR"/>
</dbReference>
<feature type="binding site" evidence="10">
    <location>
        <position position="122"/>
    </location>
    <ligand>
        <name>FAD</name>
        <dbReference type="ChEBI" id="CHEBI:57692"/>
    </ligand>
</feature>
<proteinExistence type="inferred from homology"/>
<feature type="domain" description="tRNA uridine 5-carboxymethylaminomethyl modification enzyme C-terminal subdomain" evidence="11">
    <location>
        <begin position="550"/>
        <end position="621"/>
    </location>
</feature>
<evidence type="ECO:0000313" key="12">
    <source>
        <dbReference type="EMBL" id="REI40318.1"/>
    </source>
</evidence>
<dbReference type="PRINTS" id="PR00411">
    <property type="entry name" value="PNDRDTASEI"/>
</dbReference>
<dbReference type="Proteomes" id="UP000263486">
    <property type="component" value="Unassembled WGS sequence"/>
</dbReference>
<evidence type="ECO:0000256" key="3">
    <source>
        <dbReference type="ARBA" id="ARBA00020461"/>
    </source>
</evidence>
<dbReference type="InterPro" id="IPR047001">
    <property type="entry name" value="MnmG_C_subdom"/>
</dbReference>
<feature type="binding site" evidence="10">
    <location>
        <begin position="10"/>
        <end position="15"/>
    </location>
    <ligand>
        <name>FAD</name>
        <dbReference type="ChEBI" id="CHEBI:57692"/>
    </ligand>
</feature>
<dbReference type="Pfam" id="PF13932">
    <property type="entry name" value="SAM_GIDA_C"/>
    <property type="match status" value="1"/>
</dbReference>
<reference evidence="12 13" key="1">
    <citation type="submission" date="2018-08" db="EMBL/GenBank/DDBJ databases">
        <title>Draft genome sequence of Psychrilyobacter sp. strain SD5 isolated from Black Sea water.</title>
        <authorList>
            <person name="Yadav S."/>
            <person name="Villanueva L."/>
            <person name="Damste J.S.S."/>
        </authorList>
    </citation>
    <scope>NUCLEOTIDE SEQUENCE [LARGE SCALE GENOMIC DNA]</scope>
    <source>
        <strain evidence="12 13">SD5</strain>
    </source>
</reference>
<dbReference type="PANTHER" id="PTHR11806">
    <property type="entry name" value="GLUCOSE INHIBITED DIVISION PROTEIN A"/>
    <property type="match status" value="1"/>
</dbReference>
<comment type="subunit">
    <text evidence="8 10">Homodimer. Heterotetramer of two MnmE and two MnmG subunits.</text>
</comment>
<dbReference type="SUPFAM" id="SSF51905">
    <property type="entry name" value="FAD/NAD(P)-binding domain"/>
    <property type="match status" value="1"/>
</dbReference>
<feature type="binding site" evidence="10">
    <location>
        <position position="177"/>
    </location>
    <ligand>
        <name>FAD</name>
        <dbReference type="ChEBI" id="CHEBI:57692"/>
    </ligand>
</feature>
<dbReference type="InterPro" id="IPR004416">
    <property type="entry name" value="MnmG"/>
</dbReference>
<keyword evidence="4 10" id="KW-0285">Flavoprotein</keyword>
<dbReference type="PANTHER" id="PTHR11806:SF0">
    <property type="entry name" value="PROTEIN MTO1 HOMOLOG, MITOCHONDRIAL"/>
    <property type="match status" value="1"/>
</dbReference>
<feature type="binding site" evidence="10">
    <location>
        <begin position="273"/>
        <end position="287"/>
    </location>
    <ligand>
        <name>NAD(+)</name>
        <dbReference type="ChEBI" id="CHEBI:57540"/>
    </ligand>
</feature>
<keyword evidence="6 10" id="KW-0274">FAD</keyword>
<evidence type="ECO:0000259" key="11">
    <source>
        <dbReference type="SMART" id="SM01228"/>
    </source>
</evidence>
<feature type="binding site" evidence="10">
    <location>
        <position position="370"/>
    </location>
    <ligand>
        <name>FAD</name>
        <dbReference type="ChEBI" id="CHEBI:57692"/>
    </ligand>
</feature>
<dbReference type="Gene3D" id="1.10.150.570">
    <property type="entry name" value="GidA associated domain, C-terminal subdomain"/>
    <property type="match status" value="1"/>
</dbReference>
<evidence type="ECO:0000256" key="4">
    <source>
        <dbReference type="ARBA" id="ARBA00022630"/>
    </source>
</evidence>
<evidence type="ECO:0000256" key="5">
    <source>
        <dbReference type="ARBA" id="ARBA00022694"/>
    </source>
</evidence>
<gene>
    <name evidence="10" type="primary">mnmG</name>
    <name evidence="10" type="synonym">gidA</name>
    <name evidence="12" type="ORF">DYH56_11375</name>
</gene>
<dbReference type="InterPro" id="IPR044920">
    <property type="entry name" value="MnmG_C_subdom_sf"/>
</dbReference>
<dbReference type="PROSITE" id="PS01280">
    <property type="entry name" value="GIDA_1"/>
    <property type="match status" value="1"/>
</dbReference>
<dbReference type="InterPro" id="IPR026904">
    <property type="entry name" value="MnmG_C"/>
</dbReference>
<dbReference type="Gene3D" id="1.10.10.1800">
    <property type="entry name" value="tRNA uridine 5-carboxymethylaminomethyl modification enzyme MnmG/GidA"/>
    <property type="match status" value="1"/>
</dbReference>
<keyword evidence="13" id="KW-1185">Reference proteome</keyword>
<keyword evidence="10" id="KW-0963">Cytoplasm</keyword>
<dbReference type="InterPro" id="IPR049312">
    <property type="entry name" value="GIDA_C_N"/>
</dbReference>
<dbReference type="SMART" id="SM01228">
    <property type="entry name" value="GIDA_assoc_3"/>
    <property type="match status" value="1"/>
</dbReference>